<dbReference type="SUPFAM" id="SSF47226">
    <property type="entry name" value="Histidine-containing phosphotransfer domain, HPT domain"/>
    <property type="match status" value="1"/>
</dbReference>
<dbReference type="PANTHER" id="PTHR43395:SF1">
    <property type="entry name" value="CHEMOTAXIS PROTEIN CHEA"/>
    <property type="match status" value="1"/>
</dbReference>
<dbReference type="SMART" id="SM01231">
    <property type="entry name" value="H-kinase_dim"/>
    <property type="match status" value="1"/>
</dbReference>
<gene>
    <name evidence="10" type="ORF">GCL60_02935</name>
</gene>
<dbReference type="PROSITE" id="PS50851">
    <property type="entry name" value="CHEW"/>
    <property type="match status" value="1"/>
</dbReference>
<evidence type="ECO:0000259" key="8">
    <source>
        <dbReference type="PROSITE" id="PS50851"/>
    </source>
</evidence>
<dbReference type="PRINTS" id="PR00344">
    <property type="entry name" value="BCTRLSENSOR"/>
</dbReference>
<dbReference type="InterPro" id="IPR003594">
    <property type="entry name" value="HATPase_dom"/>
</dbReference>
<dbReference type="RefSeq" id="WP_153418423.1">
    <property type="nucleotide sequence ID" value="NZ_WFLM01000001.1"/>
</dbReference>
<feature type="domain" description="HPt" evidence="9">
    <location>
        <begin position="2"/>
        <end position="105"/>
    </location>
</feature>
<dbReference type="EMBL" id="WFLM01000001">
    <property type="protein sequence ID" value="KAB8040901.1"/>
    <property type="molecule type" value="Genomic_DNA"/>
</dbReference>
<dbReference type="InterPro" id="IPR051315">
    <property type="entry name" value="Bact_Chemotaxis_CheA"/>
</dbReference>
<dbReference type="FunFam" id="3.30.565.10:FF:000016">
    <property type="entry name" value="Chemotaxis protein CheA, putative"/>
    <property type="match status" value="1"/>
</dbReference>
<dbReference type="InterPro" id="IPR036061">
    <property type="entry name" value="CheW-like_dom_sf"/>
</dbReference>
<dbReference type="InterPro" id="IPR005467">
    <property type="entry name" value="His_kinase_dom"/>
</dbReference>
<evidence type="ECO:0000256" key="6">
    <source>
        <dbReference type="PROSITE-ProRule" id="PRU00110"/>
    </source>
</evidence>
<dbReference type="InterPro" id="IPR036097">
    <property type="entry name" value="HisK_dim/P_sf"/>
</dbReference>
<dbReference type="SUPFAM" id="SSF50341">
    <property type="entry name" value="CheW-like"/>
    <property type="match status" value="1"/>
</dbReference>
<name>A0A6N6VX57_9BACT</name>
<comment type="catalytic activity">
    <reaction evidence="1">
        <text>ATP + protein L-histidine = ADP + protein N-phospho-L-histidine.</text>
        <dbReference type="EC" id="2.7.13.3"/>
    </reaction>
</comment>
<evidence type="ECO:0000259" key="9">
    <source>
        <dbReference type="PROSITE" id="PS50894"/>
    </source>
</evidence>
<dbReference type="Gene3D" id="3.30.565.10">
    <property type="entry name" value="Histidine kinase-like ATPase, C-terminal domain"/>
    <property type="match status" value="1"/>
</dbReference>
<organism evidence="10 11">
    <name type="scientific">Silvanigrella paludirubra</name>
    <dbReference type="NCBI Taxonomy" id="2499159"/>
    <lineage>
        <taxon>Bacteria</taxon>
        <taxon>Pseudomonadati</taxon>
        <taxon>Bdellovibrionota</taxon>
        <taxon>Oligoflexia</taxon>
        <taxon>Silvanigrellales</taxon>
        <taxon>Silvanigrellaceae</taxon>
        <taxon>Silvanigrella</taxon>
    </lineage>
</organism>
<evidence type="ECO:0000256" key="3">
    <source>
        <dbReference type="ARBA" id="ARBA00022553"/>
    </source>
</evidence>
<keyword evidence="4" id="KW-0808">Transferase</keyword>
<dbReference type="InterPro" id="IPR002545">
    <property type="entry name" value="CheW-lke_dom"/>
</dbReference>
<dbReference type="PROSITE" id="PS50894">
    <property type="entry name" value="HPT"/>
    <property type="match status" value="1"/>
</dbReference>
<proteinExistence type="predicted"/>
<comment type="caution">
    <text evidence="10">The sequence shown here is derived from an EMBL/GenBank/DDBJ whole genome shotgun (WGS) entry which is preliminary data.</text>
</comment>
<dbReference type="GO" id="GO:0006935">
    <property type="term" value="P:chemotaxis"/>
    <property type="evidence" value="ECO:0007669"/>
    <property type="project" value="UniProtKB-KW"/>
</dbReference>
<dbReference type="Pfam" id="PF02895">
    <property type="entry name" value="H-kinase_dim"/>
    <property type="match status" value="1"/>
</dbReference>
<protein>
    <recommendedName>
        <fullName evidence="2">histidine kinase</fullName>
        <ecNumber evidence="2">2.7.13.3</ecNumber>
    </recommendedName>
</protein>
<dbReference type="SMART" id="SM00387">
    <property type="entry name" value="HATPase_c"/>
    <property type="match status" value="1"/>
</dbReference>
<keyword evidence="11" id="KW-1185">Reference proteome</keyword>
<dbReference type="Pfam" id="PF02518">
    <property type="entry name" value="HATPase_c"/>
    <property type="match status" value="1"/>
</dbReference>
<feature type="modified residue" description="Phosphohistidine" evidence="6">
    <location>
        <position position="48"/>
    </location>
</feature>
<dbReference type="Gene3D" id="1.20.120.160">
    <property type="entry name" value="HPT domain"/>
    <property type="match status" value="1"/>
</dbReference>
<dbReference type="PANTHER" id="PTHR43395">
    <property type="entry name" value="SENSOR HISTIDINE KINASE CHEA"/>
    <property type="match status" value="1"/>
</dbReference>
<dbReference type="SUPFAM" id="SSF47384">
    <property type="entry name" value="Homodimeric domain of signal transducing histidine kinase"/>
    <property type="match status" value="1"/>
</dbReference>
<dbReference type="GO" id="GO:0000155">
    <property type="term" value="F:phosphorelay sensor kinase activity"/>
    <property type="evidence" value="ECO:0007669"/>
    <property type="project" value="InterPro"/>
</dbReference>
<feature type="domain" description="Histidine kinase" evidence="7">
    <location>
        <begin position="228"/>
        <end position="429"/>
    </location>
</feature>
<keyword evidence="5" id="KW-0418">Kinase</keyword>
<dbReference type="InterPro" id="IPR004105">
    <property type="entry name" value="CheA-like_dim"/>
</dbReference>
<evidence type="ECO:0000256" key="4">
    <source>
        <dbReference type="ARBA" id="ARBA00022679"/>
    </source>
</evidence>
<dbReference type="GO" id="GO:0005737">
    <property type="term" value="C:cytoplasm"/>
    <property type="evidence" value="ECO:0007669"/>
    <property type="project" value="InterPro"/>
</dbReference>
<sequence length="570" mass="65328">MSNHVETQFINTFLEEALENLASWETTCLNINNKNEKESLIQLFRIAHNLKGSSASVGLKQFAEYIHKVEELLTYIKNDQINFEINILNLFFEIHTISNDWIKSIQNDVSYVHNNIQKNIDIISFALENKKYINEKNVPIENFEIFKDEKNLGLENKEKNDTFKNVEINQSELEKNKKINLEEYLRVNVSKLDNLINYIGEVVIDQNILKQKSLTNSLPQDVKNIISQMGKNIQELQDITLSLRMMSLDQQFQKMNRIVRDLAFKQEKKIRFDSFGSEVELDKIIVDKLTDPLTHLIRNAIDHGIESQDERLRKNKSIESLIELRAMQDEGNVKIYLRDDGKGLDENKILKKAIENGIVDEKNNLTKDEIHRLIFKPGFSTKDIVTDISGRGVGLDVVNNVISELKGSIDIETEIDKGTTFIISLPSSLSIIKGLIFKSNNQLFVIPESQISEIVDHKKFKIESRINGSEVFTLRNEIIPIISLNKVFRNHEIENEIVDEKNGILIQHLGKKFSFQVDQIIATQSIVLKKLSKELKGIPGVLATTVLGNGEPALVLNLSQLINIWSYDGF</sequence>
<keyword evidence="3 6" id="KW-0597">Phosphoprotein</keyword>
<dbReference type="SMART" id="SM00260">
    <property type="entry name" value="CheW"/>
    <property type="match status" value="1"/>
</dbReference>
<dbReference type="PROSITE" id="PS50109">
    <property type="entry name" value="HIS_KIN"/>
    <property type="match status" value="1"/>
</dbReference>
<dbReference type="InterPro" id="IPR036641">
    <property type="entry name" value="HPT_dom_sf"/>
</dbReference>
<dbReference type="Pfam" id="PF01627">
    <property type="entry name" value="Hpt"/>
    <property type="match status" value="1"/>
</dbReference>
<dbReference type="OrthoDB" id="5289430at2"/>
<dbReference type="InterPro" id="IPR008207">
    <property type="entry name" value="Sig_transdc_His_kin_Hpt_dom"/>
</dbReference>
<dbReference type="Gene3D" id="2.30.30.40">
    <property type="entry name" value="SH3 Domains"/>
    <property type="match status" value="1"/>
</dbReference>
<reference evidence="10 11" key="1">
    <citation type="submission" date="2019-10" db="EMBL/GenBank/DDBJ databases">
        <title>New species of Slilvanegrellaceae.</title>
        <authorList>
            <person name="Pitt A."/>
            <person name="Hahn M.W."/>
        </authorList>
    </citation>
    <scope>NUCLEOTIDE SEQUENCE [LARGE SCALE GENOMIC DNA]</scope>
    <source>
        <strain evidence="10 11">SP-Ram-0.45-NSY-1</strain>
    </source>
</reference>
<accession>A0A6N6VX57</accession>
<dbReference type="Pfam" id="PF01584">
    <property type="entry name" value="CheW"/>
    <property type="match status" value="1"/>
</dbReference>
<dbReference type="SUPFAM" id="SSF55874">
    <property type="entry name" value="ATPase domain of HSP90 chaperone/DNA topoisomerase II/histidine kinase"/>
    <property type="match status" value="1"/>
</dbReference>
<dbReference type="GO" id="GO:0005524">
    <property type="term" value="F:ATP binding"/>
    <property type="evidence" value="ECO:0007669"/>
    <property type="project" value="UniProtKB-KW"/>
</dbReference>
<dbReference type="CDD" id="cd00088">
    <property type="entry name" value="HPT"/>
    <property type="match status" value="1"/>
</dbReference>
<evidence type="ECO:0000256" key="5">
    <source>
        <dbReference type="ARBA" id="ARBA00022777"/>
    </source>
</evidence>
<dbReference type="EC" id="2.7.13.3" evidence="2"/>
<dbReference type="AlphaFoldDB" id="A0A6N6VX57"/>
<evidence type="ECO:0000256" key="1">
    <source>
        <dbReference type="ARBA" id="ARBA00000085"/>
    </source>
</evidence>
<evidence type="ECO:0000259" key="7">
    <source>
        <dbReference type="PROSITE" id="PS50109"/>
    </source>
</evidence>
<dbReference type="InterPro" id="IPR037006">
    <property type="entry name" value="CheA-like_homodim_sf"/>
</dbReference>
<dbReference type="Gene3D" id="1.10.287.560">
    <property type="entry name" value="Histidine kinase CheA-like, homodimeric domain"/>
    <property type="match status" value="1"/>
</dbReference>
<dbReference type="Proteomes" id="UP000437748">
    <property type="component" value="Unassembled WGS sequence"/>
</dbReference>
<dbReference type="InterPro" id="IPR004358">
    <property type="entry name" value="Sig_transdc_His_kin-like_C"/>
</dbReference>
<dbReference type="InterPro" id="IPR036890">
    <property type="entry name" value="HATPase_C_sf"/>
</dbReference>
<evidence type="ECO:0000256" key="2">
    <source>
        <dbReference type="ARBA" id="ARBA00012438"/>
    </source>
</evidence>
<evidence type="ECO:0000313" key="10">
    <source>
        <dbReference type="EMBL" id="KAB8040901.1"/>
    </source>
</evidence>
<evidence type="ECO:0000313" key="11">
    <source>
        <dbReference type="Proteomes" id="UP000437748"/>
    </source>
</evidence>
<feature type="domain" description="CheW-like" evidence="8">
    <location>
        <begin position="431"/>
        <end position="567"/>
    </location>
</feature>